<dbReference type="PANTHER" id="PTHR11422">
    <property type="entry name" value="T-CELL SURFACE GLYCOPROTEIN CD4"/>
    <property type="match status" value="1"/>
</dbReference>
<dbReference type="InterPro" id="IPR007110">
    <property type="entry name" value="Ig-like_dom"/>
</dbReference>
<feature type="transmembrane region" description="Helical" evidence="2">
    <location>
        <begin position="395"/>
        <end position="416"/>
    </location>
</feature>
<feature type="domain" description="Ig-like" evidence="4">
    <location>
        <begin position="222"/>
        <end position="308"/>
    </location>
</feature>
<dbReference type="KEGG" id="lcf:108891257"/>
<dbReference type="InterPro" id="IPR013106">
    <property type="entry name" value="Ig_V-set"/>
</dbReference>
<feature type="region of interest" description="Disordered" evidence="1">
    <location>
        <begin position="28"/>
        <end position="47"/>
    </location>
</feature>
<dbReference type="Proteomes" id="UP000694890">
    <property type="component" value="Linkage group LG3"/>
</dbReference>
<dbReference type="Gene3D" id="2.60.40.10">
    <property type="entry name" value="Immunoglobulins"/>
    <property type="match status" value="3"/>
</dbReference>
<evidence type="ECO:0000256" key="3">
    <source>
        <dbReference type="SAM" id="SignalP"/>
    </source>
</evidence>
<keyword evidence="2" id="KW-0472">Membrane</keyword>
<keyword evidence="2" id="KW-1133">Transmembrane helix</keyword>
<proteinExistence type="predicted"/>
<dbReference type="SUPFAM" id="SSF48726">
    <property type="entry name" value="Immunoglobulin"/>
    <property type="match status" value="3"/>
</dbReference>
<dbReference type="RefSeq" id="XP_050925491.1">
    <property type="nucleotide sequence ID" value="XM_051069534.1"/>
</dbReference>
<evidence type="ECO:0000313" key="6">
    <source>
        <dbReference type="RefSeq" id="XP_050925491.1"/>
    </source>
</evidence>
<feature type="compositionally biased region" description="Basic and acidic residues" evidence="1">
    <location>
        <begin position="309"/>
        <end position="319"/>
    </location>
</feature>
<evidence type="ECO:0000256" key="1">
    <source>
        <dbReference type="SAM" id="MobiDB-lite"/>
    </source>
</evidence>
<feature type="compositionally biased region" description="Low complexity" evidence="1">
    <location>
        <begin position="32"/>
        <end position="45"/>
    </location>
</feature>
<dbReference type="PROSITE" id="PS51257">
    <property type="entry name" value="PROKAR_LIPOPROTEIN"/>
    <property type="match status" value="1"/>
</dbReference>
<gene>
    <name evidence="6 7" type="primary">LOC108891257</name>
</gene>
<dbReference type="PANTHER" id="PTHR11422:SF10">
    <property type="entry name" value="IG-LIKE DOMAIN-CONTAINING PROTEIN"/>
    <property type="match status" value="1"/>
</dbReference>
<evidence type="ECO:0000259" key="4">
    <source>
        <dbReference type="PROSITE" id="PS50835"/>
    </source>
</evidence>
<evidence type="ECO:0000256" key="2">
    <source>
        <dbReference type="SAM" id="Phobius"/>
    </source>
</evidence>
<dbReference type="InterPro" id="IPR003599">
    <property type="entry name" value="Ig_sub"/>
</dbReference>
<dbReference type="GeneID" id="108891257"/>
<dbReference type="Pfam" id="PF07686">
    <property type="entry name" value="V-set"/>
    <property type="match status" value="1"/>
</dbReference>
<dbReference type="InterPro" id="IPR003598">
    <property type="entry name" value="Ig_sub2"/>
</dbReference>
<feature type="compositionally biased region" description="Low complexity" evidence="1">
    <location>
        <begin position="321"/>
        <end position="371"/>
    </location>
</feature>
<dbReference type="InterPro" id="IPR013783">
    <property type="entry name" value="Ig-like_fold"/>
</dbReference>
<evidence type="ECO:0000313" key="5">
    <source>
        <dbReference type="Proteomes" id="UP000694890"/>
    </source>
</evidence>
<keyword evidence="3" id="KW-0732">Signal</keyword>
<dbReference type="AlphaFoldDB" id="A0AAJ8B3Y5"/>
<dbReference type="SMART" id="SM00409">
    <property type="entry name" value="IG"/>
    <property type="match status" value="3"/>
</dbReference>
<dbReference type="PROSITE" id="PS50835">
    <property type="entry name" value="IG_LIKE"/>
    <property type="match status" value="1"/>
</dbReference>
<sequence length="508" mass="55382">MRVNIYSCLFVFVLGCNVTAGPMRGIPPPPTTMTSHPPTTTPSTPLKNTGMKYKILKEKGSITLCCPQPVEGKVTWSRVNEGKVDILTVDGEGEKEHTDKCSSSSTHESLHIKRAAVSDSGCYLCNNETVVQLFVIPSGIQRKVRKQRESITLHCPQPVEGKVTWSRVTEQQGKVDILTVDGDGQKVLIDDQDRRYGSSDKSLHINRLSVSDSGNYFCNNEPAVLLSVIPSGTPRLSVMRRTNISLQCSPGVGGSGVPTWSREIAGKQQQMSRRVSTEDKTLTVTRVQPDDSGLYYCDGKPAAYLTVTEGEKPERERKNITPSTTTTTTTPTTTTTTTPTTTMTTTTTTPTPTTTTTTTTTTPTTTTTTTTTMTTLKTTQPITTTTAPDGPRTDLGMVVGISAPVLLLVLLFIIYFTRRRRLKRRENEERGPVYEEILEGSVCQPLNGITSTYCMVTFPAGSHQNDPTYATISDLPLTATMTGSQLANTYSLLEKPKAAGNNNNDQYL</sequence>
<accession>A0AAJ8B3Y5</accession>
<dbReference type="RefSeq" id="XP_050925494.1">
    <property type="nucleotide sequence ID" value="XM_051069537.1"/>
</dbReference>
<reference evidence="6 7" key="1">
    <citation type="submission" date="2025-04" db="UniProtKB">
        <authorList>
            <consortium name="RefSeq"/>
        </authorList>
    </citation>
    <scope>IDENTIFICATION</scope>
    <source>
        <tissue evidence="6 7">Brain</tissue>
    </source>
</reference>
<feature type="chain" id="PRO_5044709814" evidence="3">
    <location>
        <begin position="21"/>
        <end position="508"/>
    </location>
</feature>
<dbReference type="InterPro" id="IPR036179">
    <property type="entry name" value="Ig-like_dom_sf"/>
</dbReference>
<protein>
    <submittedName>
        <fullName evidence="6">Mucin-5AC isoform X1</fullName>
    </submittedName>
    <submittedName>
        <fullName evidence="7">Mucin-5AC isoform X2</fullName>
    </submittedName>
</protein>
<organism evidence="5 6">
    <name type="scientific">Lates calcarifer</name>
    <name type="common">Barramundi</name>
    <name type="synonym">Holocentrus calcarifer</name>
    <dbReference type="NCBI Taxonomy" id="8187"/>
    <lineage>
        <taxon>Eukaryota</taxon>
        <taxon>Metazoa</taxon>
        <taxon>Chordata</taxon>
        <taxon>Craniata</taxon>
        <taxon>Vertebrata</taxon>
        <taxon>Euteleostomi</taxon>
        <taxon>Actinopterygii</taxon>
        <taxon>Neopterygii</taxon>
        <taxon>Teleostei</taxon>
        <taxon>Neoteleostei</taxon>
        <taxon>Acanthomorphata</taxon>
        <taxon>Carangaria</taxon>
        <taxon>Carangaria incertae sedis</taxon>
        <taxon>Centropomidae</taxon>
        <taxon>Lates</taxon>
    </lineage>
</organism>
<feature type="region of interest" description="Disordered" evidence="1">
    <location>
        <begin position="309"/>
        <end position="371"/>
    </location>
</feature>
<name>A0AAJ8B3Y5_LATCA</name>
<feature type="signal peptide" evidence="3">
    <location>
        <begin position="1"/>
        <end position="20"/>
    </location>
</feature>
<evidence type="ECO:0000313" key="7">
    <source>
        <dbReference type="RefSeq" id="XP_050925494.1"/>
    </source>
</evidence>
<dbReference type="SMART" id="SM00408">
    <property type="entry name" value="IGc2"/>
    <property type="match status" value="3"/>
</dbReference>
<keyword evidence="2" id="KW-0812">Transmembrane</keyword>